<dbReference type="GO" id="GO:0005829">
    <property type="term" value="C:cytosol"/>
    <property type="evidence" value="ECO:0007669"/>
    <property type="project" value="TreeGrafter"/>
</dbReference>
<keyword evidence="1" id="KW-0560">Oxidoreductase</keyword>
<dbReference type="GO" id="GO:0016627">
    <property type="term" value="F:oxidoreductase activity, acting on the CH-CH group of donors"/>
    <property type="evidence" value="ECO:0007669"/>
    <property type="project" value="TreeGrafter"/>
</dbReference>
<dbReference type="SUPFAM" id="SSF50475">
    <property type="entry name" value="FMN-binding split barrel"/>
    <property type="match status" value="1"/>
</dbReference>
<dbReference type="InterPro" id="IPR012349">
    <property type="entry name" value="Split_barrel_FMN-bd"/>
</dbReference>
<evidence type="ECO:0000259" key="2">
    <source>
        <dbReference type="Pfam" id="PF01243"/>
    </source>
</evidence>
<comment type="caution">
    <text evidence="3">The sequence shown here is derived from an EMBL/GenBank/DDBJ whole genome shotgun (WGS) entry which is preliminary data.</text>
</comment>
<dbReference type="AlphaFoldDB" id="A0A918XEN7"/>
<dbReference type="InterPro" id="IPR011576">
    <property type="entry name" value="Pyridox_Oxase_N"/>
</dbReference>
<sequence length="162" mass="18304">MTDTASSTQQVHPFDVDAFLTRPLVARVATTNTAGAPTVRPVWFLWEEGALWWITGEYAVMAKHLERDARTAVVVDTCDLESMEFLQVIMRGRAEVVPFDPALARRKLRRYLGEDETAWNPDFRYFADDARLVRLVPERTVVKDLSKIGGRGGLLQDLAVEP</sequence>
<dbReference type="GO" id="GO:0070967">
    <property type="term" value="F:coenzyme F420 binding"/>
    <property type="evidence" value="ECO:0007669"/>
    <property type="project" value="TreeGrafter"/>
</dbReference>
<keyword evidence="4" id="KW-1185">Reference proteome</keyword>
<evidence type="ECO:0000313" key="4">
    <source>
        <dbReference type="Proteomes" id="UP000654947"/>
    </source>
</evidence>
<protein>
    <recommendedName>
        <fullName evidence="2">Pyridoxamine 5'-phosphate oxidase N-terminal domain-containing protein</fullName>
    </recommendedName>
</protein>
<dbReference type="Gene3D" id="2.30.110.10">
    <property type="entry name" value="Electron Transport, Fmn-binding Protein, Chain A"/>
    <property type="match status" value="1"/>
</dbReference>
<evidence type="ECO:0000256" key="1">
    <source>
        <dbReference type="ARBA" id="ARBA00023002"/>
    </source>
</evidence>
<reference evidence="3 4" key="1">
    <citation type="journal article" date="2014" name="Int. J. Syst. Evol. Microbiol.">
        <title>Complete genome sequence of Corynebacterium casei LMG S-19264T (=DSM 44701T), isolated from a smear-ripened cheese.</title>
        <authorList>
            <consortium name="US DOE Joint Genome Institute (JGI-PGF)"/>
            <person name="Walter F."/>
            <person name="Albersmeier A."/>
            <person name="Kalinowski J."/>
            <person name="Ruckert C."/>
        </authorList>
    </citation>
    <scope>NUCLEOTIDE SEQUENCE [LARGE SCALE GENOMIC DNA]</scope>
    <source>
        <strain evidence="3 4">KCTC 19473</strain>
    </source>
</reference>
<name>A0A918XEN7_9ACTN</name>
<dbReference type="PANTHER" id="PTHR35176">
    <property type="entry name" value="HEME OXYGENASE HI_0854-RELATED"/>
    <property type="match status" value="1"/>
</dbReference>
<dbReference type="PANTHER" id="PTHR35176:SF6">
    <property type="entry name" value="HEME OXYGENASE HI_0854-RELATED"/>
    <property type="match status" value="1"/>
</dbReference>
<organism evidence="3 4">
    <name type="scientific">Nocardiopsis kunsanensis</name>
    <dbReference type="NCBI Taxonomy" id="141693"/>
    <lineage>
        <taxon>Bacteria</taxon>
        <taxon>Bacillati</taxon>
        <taxon>Actinomycetota</taxon>
        <taxon>Actinomycetes</taxon>
        <taxon>Streptosporangiales</taxon>
        <taxon>Nocardiopsidaceae</taxon>
        <taxon>Nocardiopsis</taxon>
    </lineage>
</organism>
<dbReference type="Pfam" id="PF01243">
    <property type="entry name" value="PNPOx_N"/>
    <property type="match status" value="1"/>
</dbReference>
<feature type="domain" description="Pyridoxamine 5'-phosphate oxidase N-terminal" evidence="2">
    <location>
        <begin position="16"/>
        <end position="135"/>
    </location>
</feature>
<gene>
    <name evidence="3" type="ORF">GCM10007147_29910</name>
</gene>
<accession>A0A918XEN7</accession>
<dbReference type="RefSeq" id="WP_017577324.1">
    <property type="nucleotide sequence ID" value="NZ_BMXL01000015.1"/>
</dbReference>
<proteinExistence type="predicted"/>
<dbReference type="InterPro" id="IPR052019">
    <property type="entry name" value="F420H2_bilvrd_red/Heme_oxyg"/>
</dbReference>
<dbReference type="Proteomes" id="UP000654947">
    <property type="component" value="Unassembled WGS sequence"/>
</dbReference>
<dbReference type="EMBL" id="BMXL01000015">
    <property type="protein sequence ID" value="GHD29257.1"/>
    <property type="molecule type" value="Genomic_DNA"/>
</dbReference>
<evidence type="ECO:0000313" key="3">
    <source>
        <dbReference type="EMBL" id="GHD29257.1"/>
    </source>
</evidence>